<dbReference type="PIRSF" id="PIRSF019345">
    <property type="entry name" value="ScpB"/>
    <property type="match status" value="1"/>
</dbReference>
<dbReference type="PANTHER" id="PTHR34298">
    <property type="entry name" value="SEGREGATION AND CONDENSATION PROTEIN B"/>
    <property type="match status" value="1"/>
</dbReference>
<evidence type="ECO:0000313" key="5">
    <source>
        <dbReference type="EMBL" id="MFC3120199.1"/>
    </source>
</evidence>
<keyword evidence="6" id="KW-1185">Reference proteome</keyword>
<accession>A0ABV7FIT6</accession>
<evidence type="ECO:0000256" key="2">
    <source>
        <dbReference type="ARBA" id="ARBA00022618"/>
    </source>
</evidence>
<gene>
    <name evidence="5" type="primary">scpB</name>
    <name evidence="5" type="ORF">ACFOHL_01030</name>
</gene>
<protein>
    <submittedName>
        <fullName evidence="5">SMC-Scp complex subunit ScpB</fullName>
    </submittedName>
</protein>
<evidence type="ECO:0000256" key="4">
    <source>
        <dbReference type="ARBA" id="ARBA00023306"/>
    </source>
</evidence>
<sequence length="234" mass="26023">MSKISDLQLKQLLEAAIFVADEPLSTDKLRATVLSELTVSTRQLNKALKELELDYAPRGIQLVKVASGYRFQSNAGLSQLLSRLWQETVPKYSRAMLETLSLIAYRQPITRGEIEEIRGVAVSSNIIKSLSEREWIKIVGHKEVPGRPALYATTNTFLDYFALSSLSELPSATLFEGQGDKHDSSHALGETKDEANNKAANIAIDEQSAIEQQEILLDDRLEETAKPESAEKLH</sequence>
<comment type="caution">
    <text evidence="5">The sequence shown here is derived from an EMBL/GenBank/DDBJ whole genome shotgun (WGS) entry which is preliminary data.</text>
</comment>
<dbReference type="InterPro" id="IPR036390">
    <property type="entry name" value="WH_DNA-bd_sf"/>
</dbReference>
<reference evidence="6" key="1">
    <citation type="journal article" date="2019" name="Int. J. Syst. Evol. Microbiol.">
        <title>The Global Catalogue of Microorganisms (GCM) 10K type strain sequencing project: providing services to taxonomists for standard genome sequencing and annotation.</title>
        <authorList>
            <consortium name="The Broad Institute Genomics Platform"/>
            <consortium name="The Broad Institute Genome Sequencing Center for Infectious Disease"/>
            <person name="Wu L."/>
            <person name="Ma J."/>
        </authorList>
    </citation>
    <scope>NUCLEOTIDE SEQUENCE [LARGE SCALE GENOMIC DNA]</scope>
    <source>
        <strain evidence="6">KCTC 52473</strain>
    </source>
</reference>
<keyword evidence="3" id="KW-0159">Chromosome partition</keyword>
<dbReference type="NCBIfam" id="TIGR00281">
    <property type="entry name" value="SMC-Scp complex subunit ScpB"/>
    <property type="match status" value="1"/>
</dbReference>
<evidence type="ECO:0000313" key="6">
    <source>
        <dbReference type="Proteomes" id="UP001595478"/>
    </source>
</evidence>
<dbReference type="Proteomes" id="UP001595478">
    <property type="component" value="Unassembled WGS sequence"/>
</dbReference>
<keyword evidence="4" id="KW-0131">Cell cycle</keyword>
<dbReference type="RefSeq" id="WP_376918341.1">
    <property type="nucleotide sequence ID" value="NZ_JBHRSW010000004.1"/>
</dbReference>
<evidence type="ECO:0000256" key="3">
    <source>
        <dbReference type="ARBA" id="ARBA00022829"/>
    </source>
</evidence>
<dbReference type="InterPro" id="IPR036388">
    <property type="entry name" value="WH-like_DNA-bd_sf"/>
</dbReference>
<dbReference type="Gene3D" id="1.10.10.10">
    <property type="entry name" value="Winged helix-like DNA-binding domain superfamily/Winged helix DNA-binding domain"/>
    <property type="match status" value="2"/>
</dbReference>
<dbReference type="EMBL" id="JBHRSW010000004">
    <property type="protein sequence ID" value="MFC3120199.1"/>
    <property type="molecule type" value="Genomic_DNA"/>
</dbReference>
<dbReference type="PANTHER" id="PTHR34298:SF2">
    <property type="entry name" value="SEGREGATION AND CONDENSATION PROTEIN B"/>
    <property type="match status" value="1"/>
</dbReference>
<organism evidence="5 6">
    <name type="scientific">Agaribacter flavus</name>
    <dbReference type="NCBI Taxonomy" id="1902781"/>
    <lineage>
        <taxon>Bacteria</taxon>
        <taxon>Pseudomonadati</taxon>
        <taxon>Pseudomonadota</taxon>
        <taxon>Gammaproteobacteria</taxon>
        <taxon>Alteromonadales</taxon>
        <taxon>Alteromonadaceae</taxon>
        <taxon>Agaribacter</taxon>
    </lineage>
</organism>
<keyword evidence="2" id="KW-0132">Cell division</keyword>
<name>A0ABV7FIT6_9ALTE</name>
<dbReference type="InterPro" id="IPR005234">
    <property type="entry name" value="ScpB_csome_segregation"/>
</dbReference>
<keyword evidence="1" id="KW-0963">Cytoplasm</keyword>
<proteinExistence type="predicted"/>
<evidence type="ECO:0000256" key="1">
    <source>
        <dbReference type="ARBA" id="ARBA00022490"/>
    </source>
</evidence>
<dbReference type="SUPFAM" id="SSF46785">
    <property type="entry name" value="Winged helix' DNA-binding domain"/>
    <property type="match status" value="2"/>
</dbReference>
<dbReference type="Pfam" id="PF04079">
    <property type="entry name" value="SMC_ScpB"/>
    <property type="match status" value="1"/>
</dbReference>